<sequence length="177" mass="20310">MDHHCPWVNGCVGVSNHRYYMQFLFYTTLLGTWIFATILAAFKQFDSLATFDAIALCVLIFGGILTFILGTFTMSHVWLIMKNRTTIENNIFQKWKAGKSQDRCITMFTETGKNVFNQGKKNNWLEVMGDQKLLWFLPFSSKQELDGVHFGYNPDTLIVYNSDKSARAIEEAKPNAI</sequence>
<organism evidence="13 14">
    <name type="scientific">Mucor flavus</name>
    <dbReference type="NCBI Taxonomy" id="439312"/>
    <lineage>
        <taxon>Eukaryota</taxon>
        <taxon>Fungi</taxon>
        <taxon>Fungi incertae sedis</taxon>
        <taxon>Mucoromycota</taxon>
        <taxon>Mucoromycotina</taxon>
        <taxon>Mucoromycetes</taxon>
        <taxon>Mucorales</taxon>
        <taxon>Mucorineae</taxon>
        <taxon>Mucoraceae</taxon>
        <taxon>Mucor</taxon>
    </lineage>
</organism>
<evidence type="ECO:0000256" key="2">
    <source>
        <dbReference type="ARBA" id="ARBA00022679"/>
    </source>
</evidence>
<dbReference type="PANTHER" id="PTHR22883:SF23">
    <property type="entry name" value="PALMITOYLTRANSFERASE ZDHHC6"/>
    <property type="match status" value="1"/>
</dbReference>
<evidence type="ECO:0000256" key="4">
    <source>
        <dbReference type="ARBA" id="ARBA00022989"/>
    </source>
</evidence>
<keyword evidence="6" id="KW-0564">Palmitate</keyword>
<protein>
    <recommendedName>
        <fullName evidence="11">Palmitoyltransferase</fullName>
        <ecNumber evidence="11">2.3.1.225</ecNumber>
    </recommendedName>
</protein>
<evidence type="ECO:0000259" key="12">
    <source>
        <dbReference type="Pfam" id="PF01529"/>
    </source>
</evidence>
<evidence type="ECO:0000256" key="6">
    <source>
        <dbReference type="ARBA" id="ARBA00023139"/>
    </source>
</evidence>
<feature type="transmembrane region" description="Helical" evidence="11">
    <location>
        <begin position="54"/>
        <end position="81"/>
    </location>
</feature>
<dbReference type="InterPro" id="IPR039859">
    <property type="entry name" value="PFA4/ZDH16/20/ERF2-like"/>
</dbReference>
<dbReference type="Proteomes" id="UP001473302">
    <property type="component" value="Unassembled WGS sequence"/>
</dbReference>
<comment type="similarity">
    <text evidence="9">Belongs to the DHHC palmitoyltransferase family. PFA5 subfamily.</text>
</comment>
<dbReference type="Pfam" id="PF01529">
    <property type="entry name" value="DHHC"/>
    <property type="match status" value="1"/>
</dbReference>
<proteinExistence type="inferred from homology"/>
<keyword evidence="8 11" id="KW-0012">Acyltransferase</keyword>
<evidence type="ECO:0000256" key="7">
    <source>
        <dbReference type="ARBA" id="ARBA00023288"/>
    </source>
</evidence>
<evidence type="ECO:0000256" key="11">
    <source>
        <dbReference type="RuleBase" id="RU079119"/>
    </source>
</evidence>
<dbReference type="EMBL" id="BAABUK010000020">
    <property type="protein sequence ID" value="GAA5814170.1"/>
    <property type="molecule type" value="Genomic_DNA"/>
</dbReference>
<evidence type="ECO:0000256" key="8">
    <source>
        <dbReference type="ARBA" id="ARBA00023315"/>
    </source>
</evidence>
<comment type="subcellular location">
    <subcellularLocation>
        <location evidence="1">Membrane</location>
        <topology evidence="1">Multi-pass membrane protein</topology>
    </subcellularLocation>
</comment>
<feature type="domain" description="Palmitoyltransferase DHHC" evidence="12">
    <location>
        <begin position="1"/>
        <end position="89"/>
    </location>
</feature>
<keyword evidence="2 11" id="KW-0808">Transferase</keyword>
<comment type="catalytic activity">
    <reaction evidence="10 11">
        <text>L-cysteinyl-[protein] + hexadecanoyl-CoA = S-hexadecanoyl-L-cysteinyl-[protein] + CoA</text>
        <dbReference type="Rhea" id="RHEA:36683"/>
        <dbReference type="Rhea" id="RHEA-COMP:10131"/>
        <dbReference type="Rhea" id="RHEA-COMP:11032"/>
        <dbReference type="ChEBI" id="CHEBI:29950"/>
        <dbReference type="ChEBI" id="CHEBI:57287"/>
        <dbReference type="ChEBI" id="CHEBI:57379"/>
        <dbReference type="ChEBI" id="CHEBI:74151"/>
        <dbReference type="EC" id="2.3.1.225"/>
    </reaction>
</comment>
<evidence type="ECO:0000256" key="10">
    <source>
        <dbReference type="ARBA" id="ARBA00048048"/>
    </source>
</evidence>
<evidence type="ECO:0000256" key="1">
    <source>
        <dbReference type="ARBA" id="ARBA00004141"/>
    </source>
</evidence>
<dbReference type="InterPro" id="IPR001594">
    <property type="entry name" value="Palmitoyltrfase_DHHC"/>
</dbReference>
<gene>
    <name evidence="13" type="ORF">MFLAVUS_007663</name>
</gene>
<evidence type="ECO:0000256" key="9">
    <source>
        <dbReference type="ARBA" id="ARBA00038298"/>
    </source>
</evidence>
<dbReference type="PANTHER" id="PTHR22883">
    <property type="entry name" value="ZINC FINGER DHHC DOMAIN CONTAINING PROTEIN"/>
    <property type="match status" value="1"/>
</dbReference>
<comment type="caution">
    <text evidence="13">The sequence shown here is derived from an EMBL/GenBank/DDBJ whole genome shotgun (WGS) entry which is preliminary data.</text>
</comment>
<keyword evidence="3 11" id="KW-0812">Transmembrane</keyword>
<keyword evidence="7" id="KW-0449">Lipoprotein</keyword>
<dbReference type="EC" id="2.3.1.225" evidence="11"/>
<comment type="domain">
    <text evidence="11">The DHHC domain is required for palmitoyltransferase activity.</text>
</comment>
<evidence type="ECO:0000313" key="13">
    <source>
        <dbReference type="EMBL" id="GAA5814170.1"/>
    </source>
</evidence>
<evidence type="ECO:0000313" key="14">
    <source>
        <dbReference type="Proteomes" id="UP001473302"/>
    </source>
</evidence>
<name>A0ABP9Z4X9_9FUNG</name>
<dbReference type="PROSITE" id="PS50216">
    <property type="entry name" value="DHHC"/>
    <property type="match status" value="1"/>
</dbReference>
<keyword evidence="5 11" id="KW-0472">Membrane</keyword>
<evidence type="ECO:0000256" key="3">
    <source>
        <dbReference type="ARBA" id="ARBA00022692"/>
    </source>
</evidence>
<reference evidence="13 14" key="1">
    <citation type="submission" date="2024-04" db="EMBL/GenBank/DDBJ databases">
        <title>genome sequences of Mucor flavus KT1a and Helicostylum pulchrum KT1b strains isolated from the surface of a dry-aged beef.</title>
        <authorList>
            <person name="Toyotome T."/>
            <person name="Hosono M."/>
            <person name="Torimaru M."/>
            <person name="Fukuda K."/>
            <person name="Mikami N."/>
        </authorList>
    </citation>
    <scope>NUCLEOTIDE SEQUENCE [LARGE SCALE GENOMIC DNA]</scope>
    <source>
        <strain evidence="13 14">KT1a</strain>
    </source>
</reference>
<keyword evidence="4 11" id="KW-1133">Transmembrane helix</keyword>
<feature type="transmembrane region" description="Helical" evidence="11">
    <location>
        <begin position="23"/>
        <end position="42"/>
    </location>
</feature>
<evidence type="ECO:0000256" key="5">
    <source>
        <dbReference type="ARBA" id="ARBA00023136"/>
    </source>
</evidence>
<keyword evidence="14" id="KW-1185">Reference proteome</keyword>
<accession>A0ABP9Z4X9</accession>